<accession>A0A9Q0KWB2</accession>
<dbReference type="OrthoDB" id="1849707at2759"/>
<evidence type="ECO:0000313" key="1">
    <source>
        <dbReference type="EMBL" id="KAJ4977882.1"/>
    </source>
</evidence>
<organism evidence="1 2">
    <name type="scientific">Protea cynaroides</name>
    <dbReference type="NCBI Taxonomy" id="273540"/>
    <lineage>
        <taxon>Eukaryota</taxon>
        <taxon>Viridiplantae</taxon>
        <taxon>Streptophyta</taxon>
        <taxon>Embryophyta</taxon>
        <taxon>Tracheophyta</taxon>
        <taxon>Spermatophyta</taxon>
        <taxon>Magnoliopsida</taxon>
        <taxon>Proteales</taxon>
        <taxon>Proteaceae</taxon>
        <taxon>Protea</taxon>
    </lineage>
</organism>
<name>A0A9Q0KWB2_9MAGN</name>
<reference evidence="1" key="1">
    <citation type="journal article" date="2023" name="Plant J.">
        <title>The genome of the king protea, Protea cynaroides.</title>
        <authorList>
            <person name="Chang J."/>
            <person name="Duong T.A."/>
            <person name="Schoeman C."/>
            <person name="Ma X."/>
            <person name="Roodt D."/>
            <person name="Barker N."/>
            <person name="Li Z."/>
            <person name="Van de Peer Y."/>
            <person name="Mizrachi E."/>
        </authorList>
    </citation>
    <scope>NUCLEOTIDE SEQUENCE</scope>
    <source>
        <tissue evidence="1">Young leaves</tissue>
    </source>
</reference>
<evidence type="ECO:0000313" key="2">
    <source>
        <dbReference type="Proteomes" id="UP001141806"/>
    </source>
</evidence>
<gene>
    <name evidence="1" type="ORF">NE237_008662</name>
</gene>
<proteinExistence type="predicted"/>
<comment type="caution">
    <text evidence="1">The sequence shown here is derived from an EMBL/GenBank/DDBJ whole genome shotgun (WGS) entry which is preliminary data.</text>
</comment>
<dbReference type="AlphaFoldDB" id="A0A9Q0KWB2"/>
<dbReference type="Proteomes" id="UP001141806">
    <property type="component" value="Unassembled WGS sequence"/>
</dbReference>
<sequence length="174" mass="18969">MLEKPKTPLGTYVVQVLKIKSTNFHHLKQLLDTKDTIAANLTVVAVAAFPSSSPLSSSSALLLLSSTLSSSRKPLAIQSLITHPNMKIGIYYEPSSSISIYTSSNVKLKNGTLLVFYQPMQNVMVFYVIIKGTMPLTMALSSTLQQQHSAGKIPSAATNLSFQHLKPLLNFLYA</sequence>
<keyword evidence="2" id="KW-1185">Reference proteome</keyword>
<dbReference type="EMBL" id="JAMYWD010000002">
    <property type="protein sequence ID" value="KAJ4977882.1"/>
    <property type="molecule type" value="Genomic_DNA"/>
</dbReference>
<protein>
    <submittedName>
        <fullName evidence="1">Uncharacterized protein</fullName>
    </submittedName>
</protein>